<evidence type="ECO:0000313" key="2">
    <source>
        <dbReference type="EMBL" id="CEK80180.1"/>
    </source>
</evidence>
<reference evidence="2" key="1">
    <citation type="submission" date="2014-12" db="EMBL/GenBank/DDBJ databases">
        <title>Insight into the proteome of Arion vulgaris.</title>
        <authorList>
            <person name="Aradska J."/>
            <person name="Bulat T."/>
            <person name="Smidak R."/>
            <person name="Sarate P."/>
            <person name="Gangsoo J."/>
            <person name="Sialana F."/>
            <person name="Bilban M."/>
            <person name="Lubec G."/>
        </authorList>
    </citation>
    <scope>NUCLEOTIDE SEQUENCE</scope>
    <source>
        <tissue evidence="2">Skin</tissue>
    </source>
</reference>
<name>A0A0B7AJT0_9EUPU</name>
<proteinExistence type="predicted"/>
<gene>
    <name evidence="2" type="primary">ORF119490</name>
</gene>
<dbReference type="AlphaFoldDB" id="A0A0B7AJT0"/>
<evidence type="ECO:0000256" key="1">
    <source>
        <dbReference type="SAM" id="MobiDB-lite"/>
    </source>
</evidence>
<protein>
    <submittedName>
        <fullName evidence="2">Uncharacterized protein</fullName>
    </submittedName>
</protein>
<feature type="region of interest" description="Disordered" evidence="1">
    <location>
        <begin position="35"/>
        <end position="61"/>
    </location>
</feature>
<feature type="compositionally biased region" description="Basic residues" evidence="1">
    <location>
        <begin position="35"/>
        <end position="44"/>
    </location>
</feature>
<organism evidence="2">
    <name type="scientific">Arion vulgaris</name>
    <dbReference type="NCBI Taxonomy" id="1028688"/>
    <lineage>
        <taxon>Eukaryota</taxon>
        <taxon>Metazoa</taxon>
        <taxon>Spiralia</taxon>
        <taxon>Lophotrochozoa</taxon>
        <taxon>Mollusca</taxon>
        <taxon>Gastropoda</taxon>
        <taxon>Heterobranchia</taxon>
        <taxon>Euthyneura</taxon>
        <taxon>Panpulmonata</taxon>
        <taxon>Eupulmonata</taxon>
        <taxon>Stylommatophora</taxon>
        <taxon>Helicina</taxon>
        <taxon>Arionoidea</taxon>
        <taxon>Arionidae</taxon>
        <taxon>Arion</taxon>
    </lineage>
</organism>
<sequence length="61" mass="6927">MLEDMKTQKVIIPCRSVVLKGCAIVPGNIPRKSQIRVRHQGKKIAKTDQAHASYRQKLNDE</sequence>
<accession>A0A0B7AJT0</accession>
<dbReference type="EMBL" id="HACG01033315">
    <property type="protein sequence ID" value="CEK80180.1"/>
    <property type="molecule type" value="Transcribed_RNA"/>
</dbReference>
<feature type="non-terminal residue" evidence="2">
    <location>
        <position position="61"/>
    </location>
</feature>